<comment type="caution">
    <text evidence="2">The sequence shown here is derived from an EMBL/GenBank/DDBJ whole genome shotgun (WGS) entry which is preliminary data.</text>
</comment>
<dbReference type="Gramene" id="PRQ58414">
    <property type="protein sequence ID" value="PRQ58414"/>
    <property type="gene ID" value="RchiOBHm_Chr1g0359071"/>
</dbReference>
<accession>A0A2P6SIB3</accession>
<sequence length="42" mass="4698">MRTQLTELSVVQRTQLQPATCLRQSTSPVSELRLQAPDGDRS</sequence>
<keyword evidence="3" id="KW-1185">Reference proteome</keyword>
<evidence type="ECO:0000256" key="1">
    <source>
        <dbReference type="SAM" id="MobiDB-lite"/>
    </source>
</evidence>
<feature type="region of interest" description="Disordered" evidence="1">
    <location>
        <begin position="22"/>
        <end position="42"/>
    </location>
</feature>
<dbReference type="AlphaFoldDB" id="A0A2P6SIB3"/>
<proteinExistence type="predicted"/>
<dbReference type="EMBL" id="PDCK01000039">
    <property type="protein sequence ID" value="PRQ58414.1"/>
    <property type="molecule type" value="Genomic_DNA"/>
</dbReference>
<reference evidence="2 3" key="1">
    <citation type="journal article" date="2018" name="Nat. Genet.">
        <title>The Rosa genome provides new insights in the design of modern roses.</title>
        <authorList>
            <person name="Bendahmane M."/>
        </authorList>
    </citation>
    <scope>NUCLEOTIDE SEQUENCE [LARGE SCALE GENOMIC DNA]</scope>
    <source>
        <strain evidence="3">cv. Old Blush</strain>
    </source>
</reference>
<dbReference type="Proteomes" id="UP000238479">
    <property type="component" value="Chromosome 1"/>
</dbReference>
<name>A0A2P6SIB3_ROSCH</name>
<organism evidence="2 3">
    <name type="scientific">Rosa chinensis</name>
    <name type="common">China rose</name>
    <dbReference type="NCBI Taxonomy" id="74649"/>
    <lineage>
        <taxon>Eukaryota</taxon>
        <taxon>Viridiplantae</taxon>
        <taxon>Streptophyta</taxon>
        <taxon>Embryophyta</taxon>
        <taxon>Tracheophyta</taxon>
        <taxon>Spermatophyta</taxon>
        <taxon>Magnoliopsida</taxon>
        <taxon>eudicotyledons</taxon>
        <taxon>Gunneridae</taxon>
        <taxon>Pentapetalae</taxon>
        <taxon>rosids</taxon>
        <taxon>fabids</taxon>
        <taxon>Rosales</taxon>
        <taxon>Rosaceae</taxon>
        <taxon>Rosoideae</taxon>
        <taxon>Rosoideae incertae sedis</taxon>
        <taxon>Rosa</taxon>
    </lineage>
</organism>
<evidence type="ECO:0000313" key="3">
    <source>
        <dbReference type="Proteomes" id="UP000238479"/>
    </source>
</evidence>
<evidence type="ECO:0000313" key="2">
    <source>
        <dbReference type="EMBL" id="PRQ58414.1"/>
    </source>
</evidence>
<gene>
    <name evidence="2" type="ORF">RchiOBHm_Chr1g0359071</name>
</gene>
<protein>
    <submittedName>
        <fullName evidence="2">Uncharacterized protein</fullName>
    </submittedName>
</protein>